<name>A0AB33JZ11_9ACTN</name>
<proteinExistence type="predicted"/>
<dbReference type="AlphaFoldDB" id="A0AB33JZ11"/>
<dbReference type="EMBL" id="AP035881">
    <property type="protein sequence ID" value="BFP45765.1"/>
    <property type="molecule type" value="Genomic_DNA"/>
</dbReference>
<evidence type="ECO:0000313" key="2">
    <source>
        <dbReference type="EMBL" id="BFP45765.1"/>
    </source>
</evidence>
<evidence type="ECO:0000256" key="1">
    <source>
        <dbReference type="SAM" id="MobiDB-lite"/>
    </source>
</evidence>
<accession>A0AB33JZ11</accession>
<sequence length="77" mass="8689">MWDSQGYKRTHAGYTDLTGEHPGGDRPAAPTCRFITQPQPPAPWDRPWFRAPPAGTRTHLHAHSCRVRGAQSERSLR</sequence>
<protein>
    <submittedName>
        <fullName evidence="2">Uncharacterized protein</fullName>
    </submittedName>
</protein>
<reference evidence="2" key="1">
    <citation type="submission" date="2024-07" db="EMBL/GenBank/DDBJ databases">
        <title>Complete genome sequences of cellulolytic bacteria, Kitasatospora sp. CMC57 and Streptomyces sp. CMC78, isolated from Japanese agricultural soil.</title>
        <authorList>
            <person name="Hashimoto T."/>
            <person name="Ito M."/>
            <person name="Iwamoto M."/>
            <person name="Fukahori D."/>
            <person name="Shoda T."/>
            <person name="Sakoda M."/>
            <person name="Morohoshi T."/>
            <person name="Mitsuboshi M."/>
            <person name="Nishizawa T."/>
        </authorList>
    </citation>
    <scope>NUCLEOTIDE SEQUENCE</scope>
    <source>
        <strain evidence="2">CMC57</strain>
    </source>
</reference>
<feature type="region of interest" description="Disordered" evidence="1">
    <location>
        <begin position="1"/>
        <end position="77"/>
    </location>
</feature>
<organism evidence="2">
    <name type="scientific">Kitasatospora sp. CMC57</name>
    <dbReference type="NCBI Taxonomy" id="3231513"/>
    <lineage>
        <taxon>Bacteria</taxon>
        <taxon>Bacillati</taxon>
        <taxon>Actinomycetota</taxon>
        <taxon>Actinomycetes</taxon>
        <taxon>Kitasatosporales</taxon>
        <taxon>Streptomycetaceae</taxon>
        <taxon>Kitasatospora</taxon>
    </lineage>
</organism>
<gene>
    <name evidence="2" type="ORF">KCMC57_21330</name>
</gene>